<keyword evidence="3" id="KW-1185">Reference proteome</keyword>
<name>A0A7Z7FC86_9EURY</name>
<feature type="transmembrane region" description="Helical" evidence="1">
    <location>
        <begin position="97"/>
        <end position="117"/>
    </location>
</feature>
<evidence type="ECO:0000313" key="2">
    <source>
        <dbReference type="EMBL" id="SDF70200.1"/>
    </source>
</evidence>
<keyword evidence="1" id="KW-1133">Transmembrane helix</keyword>
<accession>A0A7Z7FC86</accession>
<comment type="caution">
    <text evidence="2">The sequence shown here is derived from an EMBL/GenBank/DDBJ whole genome shotgun (WGS) entry which is preliminary data.</text>
</comment>
<dbReference type="EMBL" id="FNCA01000003">
    <property type="protein sequence ID" value="SDF70200.1"/>
    <property type="molecule type" value="Genomic_DNA"/>
</dbReference>
<evidence type="ECO:0000313" key="3">
    <source>
        <dbReference type="Proteomes" id="UP000199259"/>
    </source>
</evidence>
<dbReference type="Proteomes" id="UP000199259">
    <property type="component" value="Unassembled WGS sequence"/>
</dbReference>
<feature type="transmembrane region" description="Helical" evidence="1">
    <location>
        <begin position="64"/>
        <end position="85"/>
    </location>
</feature>
<reference evidence="2 3" key="1">
    <citation type="submission" date="2016-10" db="EMBL/GenBank/DDBJ databases">
        <authorList>
            <person name="Varghese N."/>
            <person name="Submissions S."/>
        </authorList>
    </citation>
    <scope>NUCLEOTIDE SEQUENCE [LARGE SCALE GENOMIC DNA]</scope>
    <source>
        <strain evidence="2 3">PL 12/M</strain>
    </source>
</reference>
<gene>
    <name evidence="2" type="ORF">SAMN04488589_1168</name>
</gene>
<dbReference type="AlphaFoldDB" id="A0A7Z7FC86"/>
<organism evidence="2 3">
    <name type="scientific">Methanolobus vulcani</name>
    <dbReference type="NCBI Taxonomy" id="38026"/>
    <lineage>
        <taxon>Archaea</taxon>
        <taxon>Methanobacteriati</taxon>
        <taxon>Methanobacteriota</taxon>
        <taxon>Stenosarchaea group</taxon>
        <taxon>Methanomicrobia</taxon>
        <taxon>Methanosarcinales</taxon>
        <taxon>Methanosarcinaceae</taxon>
        <taxon>Methanolobus</taxon>
    </lineage>
</organism>
<keyword evidence="1" id="KW-0812">Transmembrane</keyword>
<keyword evidence="1" id="KW-0472">Membrane</keyword>
<protein>
    <submittedName>
        <fullName evidence="2">Uncharacterized protein</fullName>
    </submittedName>
</protein>
<proteinExistence type="predicted"/>
<sequence length="121" mass="12804">MGNLSSIPNIVLESFRSPLKQTDIVQKDDSKISLKTSSIYVDKTSDTLGTQANGNISLSPTFKVAFIAVSVATLLAFITNLYIAFSYPELTEAQNNVLSICENIVTTGFGAIVGLLGGKAA</sequence>
<evidence type="ECO:0000256" key="1">
    <source>
        <dbReference type="SAM" id="Phobius"/>
    </source>
</evidence>